<organism evidence="13 14">
    <name type="scientific">Paenibacillus phyllosphaerae</name>
    <dbReference type="NCBI Taxonomy" id="274593"/>
    <lineage>
        <taxon>Bacteria</taxon>
        <taxon>Bacillati</taxon>
        <taxon>Bacillota</taxon>
        <taxon>Bacilli</taxon>
        <taxon>Bacillales</taxon>
        <taxon>Paenibacillaceae</taxon>
        <taxon>Paenibacillus</taxon>
    </lineage>
</organism>
<dbReference type="InterPro" id="IPR013780">
    <property type="entry name" value="Glyco_hydro_b"/>
</dbReference>
<dbReference type="GO" id="GO:0046872">
    <property type="term" value="F:metal ion binding"/>
    <property type="evidence" value="ECO:0007669"/>
    <property type="project" value="UniProtKB-KW"/>
</dbReference>
<gene>
    <name evidence="13" type="ORF">FHS18_003210</name>
</gene>
<dbReference type="EC" id="3.2.1.23" evidence="3 8"/>
<feature type="binding site" evidence="10">
    <location>
        <position position="112"/>
    </location>
    <ligand>
        <name>substrate</name>
    </ligand>
</feature>
<evidence type="ECO:0000256" key="4">
    <source>
        <dbReference type="ARBA" id="ARBA00022723"/>
    </source>
</evidence>
<dbReference type="InterPro" id="IPR017853">
    <property type="entry name" value="GH"/>
</dbReference>
<evidence type="ECO:0000259" key="11">
    <source>
        <dbReference type="Pfam" id="PF02449"/>
    </source>
</evidence>
<dbReference type="PANTHER" id="PTHR36447">
    <property type="entry name" value="BETA-GALACTOSIDASE GANA"/>
    <property type="match status" value="1"/>
</dbReference>
<dbReference type="RefSeq" id="WP_183601009.1">
    <property type="nucleotide sequence ID" value="NZ_JACHXK010000006.1"/>
</dbReference>
<keyword evidence="14" id="KW-1185">Reference proteome</keyword>
<feature type="domain" description="Glycoside hydrolase family 42 N-terminal" evidence="11">
    <location>
        <begin position="15"/>
        <end position="394"/>
    </location>
</feature>
<reference evidence="13 14" key="1">
    <citation type="submission" date="2020-08" db="EMBL/GenBank/DDBJ databases">
        <title>Genomic Encyclopedia of Type Strains, Phase III (KMG-III): the genomes of soil and plant-associated and newly described type strains.</title>
        <authorList>
            <person name="Whitman W."/>
        </authorList>
    </citation>
    <scope>NUCLEOTIDE SEQUENCE [LARGE SCALE GENOMIC DNA]</scope>
    <source>
        <strain evidence="13 14">CECT 5862</strain>
    </source>
</reference>
<dbReference type="SUPFAM" id="SSF52317">
    <property type="entry name" value="Class I glutamine amidotransferase-like"/>
    <property type="match status" value="1"/>
</dbReference>
<keyword evidence="7 8" id="KW-0326">Glycosidase</keyword>
<dbReference type="InterPro" id="IPR013529">
    <property type="entry name" value="Glyco_hydro_42_N"/>
</dbReference>
<dbReference type="Pfam" id="PF08532">
    <property type="entry name" value="Glyco_hydro_42M"/>
    <property type="match status" value="1"/>
</dbReference>
<dbReference type="Gene3D" id="2.60.40.1180">
    <property type="entry name" value="Golgi alpha-mannosidase II"/>
    <property type="match status" value="1"/>
</dbReference>
<evidence type="ECO:0000256" key="9">
    <source>
        <dbReference type="PIRSR" id="PIRSR001084-1"/>
    </source>
</evidence>
<dbReference type="EMBL" id="JACHXK010000006">
    <property type="protein sequence ID" value="MBB3111142.1"/>
    <property type="molecule type" value="Genomic_DNA"/>
</dbReference>
<comment type="caution">
    <text evidence="13">The sequence shown here is derived from an EMBL/GenBank/DDBJ whole genome shotgun (WGS) entry which is preliminary data.</text>
</comment>
<protein>
    <recommendedName>
        <fullName evidence="3 8">Beta-galactosidase</fullName>
        <shortName evidence="8">Beta-gal</shortName>
        <ecNumber evidence="3 8">3.2.1.23</ecNumber>
    </recommendedName>
</protein>
<evidence type="ECO:0000256" key="10">
    <source>
        <dbReference type="PIRSR" id="PIRSR001084-2"/>
    </source>
</evidence>
<evidence type="ECO:0000256" key="3">
    <source>
        <dbReference type="ARBA" id="ARBA00012756"/>
    </source>
</evidence>
<dbReference type="PANTHER" id="PTHR36447:SF2">
    <property type="entry name" value="BETA-GALACTOSIDASE YESZ"/>
    <property type="match status" value="1"/>
</dbReference>
<evidence type="ECO:0000313" key="13">
    <source>
        <dbReference type="EMBL" id="MBB3111142.1"/>
    </source>
</evidence>
<dbReference type="Gene3D" id="3.20.20.80">
    <property type="entry name" value="Glycosidases"/>
    <property type="match status" value="1"/>
</dbReference>
<accession>A0A7W5AYM1</accession>
<dbReference type="PIRSF" id="PIRSF001084">
    <property type="entry name" value="B-galactosidase"/>
    <property type="match status" value="1"/>
</dbReference>
<name>A0A7W5AYM1_9BACL</name>
<evidence type="ECO:0000256" key="6">
    <source>
        <dbReference type="ARBA" id="ARBA00022833"/>
    </source>
</evidence>
<dbReference type="AlphaFoldDB" id="A0A7W5AYM1"/>
<evidence type="ECO:0000256" key="1">
    <source>
        <dbReference type="ARBA" id="ARBA00001412"/>
    </source>
</evidence>
<evidence type="ECO:0000256" key="8">
    <source>
        <dbReference type="PIRNR" id="PIRNR001084"/>
    </source>
</evidence>
<comment type="similarity">
    <text evidence="2 8">Belongs to the glycosyl hydrolase 42 family.</text>
</comment>
<feature type="domain" description="Beta-galactosidase trimerisation" evidence="12">
    <location>
        <begin position="405"/>
        <end position="610"/>
    </location>
</feature>
<feature type="active site" description="Proton donor" evidence="9">
    <location>
        <position position="151"/>
    </location>
</feature>
<evidence type="ECO:0000256" key="5">
    <source>
        <dbReference type="ARBA" id="ARBA00022801"/>
    </source>
</evidence>
<evidence type="ECO:0000256" key="2">
    <source>
        <dbReference type="ARBA" id="ARBA00005940"/>
    </source>
</evidence>
<keyword evidence="6" id="KW-0862">Zinc</keyword>
<comment type="catalytic activity">
    <reaction evidence="1 8">
        <text>Hydrolysis of terminal non-reducing beta-D-galactose residues in beta-D-galactosides.</text>
        <dbReference type="EC" id="3.2.1.23"/>
    </reaction>
</comment>
<evidence type="ECO:0000313" key="14">
    <source>
        <dbReference type="Proteomes" id="UP000570361"/>
    </source>
</evidence>
<feature type="active site" description="Nucleophile" evidence="9">
    <location>
        <position position="314"/>
    </location>
</feature>
<keyword evidence="4" id="KW-0479">Metal-binding</keyword>
<feature type="binding site" evidence="10">
    <location>
        <position position="150"/>
    </location>
    <ligand>
        <name>substrate</name>
    </ligand>
</feature>
<dbReference type="SUPFAM" id="SSF51445">
    <property type="entry name" value="(Trans)glycosidases"/>
    <property type="match status" value="1"/>
</dbReference>
<dbReference type="InterPro" id="IPR013738">
    <property type="entry name" value="Beta_galactosidase_Trimer"/>
</dbReference>
<dbReference type="GO" id="GO:0004565">
    <property type="term" value="F:beta-galactosidase activity"/>
    <property type="evidence" value="ECO:0007669"/>
    <property type="project" value="UniProtKB-EC"/>
</dbReference>
<dbReference type="Proteomes" id="UP000570361">
    <property type="component" value="Unassembled WGS sequence"/>
</dbReference>
<dbReference type="InterPro" id="IPR029062">
    <property type="entry name" value="Class_I_gatase-like"/>
</dbReference>
<proteinExistence type="inferred from homology"/>
<keyword evidence="5 8" id="KW-0378">Hydrolase</keyword>
<dbReference type="Pfam" id="PF02449">
    <property type="entry name" value="Glyco_hydro_42"/>
    <property type="match status" value="1"/>
</dbReference>
<dbReference type="GO" id="GO:0005975">
    <property type="term" value="P:carbohydrate metabolic process"/>
    <property type="evidence" value="ECO:0007669"/>
    <property type="project" value="InterPro"/>
</dbReference>
<evidence type="ECO:0000256" key="7">
    <source>
        <dbReference type="ARBA" id="ARBA00023295"/>
    </source>
</evidence>
<dbReference type="InterPro" id="IPR003476">
    <property type="entry name" value="Glyco_hydro_42"/>
</dbReference>
<evidence type="ECO:0000259" key="12">
    <source>
        <dbReference type="Pfam" id="PF08532"/>
    </source>
</evidence>
<sequence>MSKNLTSKAFTLGVCYYPEHWDESLWADDFRRMKEMGFSIVRVGEFAWSIFEPEEGRFEFALFDRALDLAHAHGLQVIMGTPTATPPAWLTHKHPEVLNANQDGLLYQHGMRAHHNYNSPVYLDYCARIVRTMAEHYRDHPAIVGWQIDNELNCEIDVYYSESDHRAFRVWLQEKYGTLAKLNEAWGTVFWNQTYSEWDQVHLTRRTTANSPNPHLALDEKRFVSASAIRYAKVQADILREIAPHHWVTTNGLFGNLDSHRLTDEMLDFFSYDSYPLFYSIFGDGAEEEPLKDRKWSLNLSVVRDISENFCVMEQQAGPGGWVNRLQLPSPLPGQIRLWTYQSILHGADMILYFRWRTATVGTELYWHGINDYHNQPNRRIREITEIGAELKRIGERLVGRTYKAEVAMLDDYDNEWDAKLDTFYGNLRGQSTSAWFKQLQRRHIPMNRVKFRDTTTLEDLTRYRVLIYPHPAILTESRAKLLEAYAAQGGTLIFGARTGYKDETGRCYMMPFPGYAAALCGIHVEEFTLIAGEAKPAIVRMTGQVERTFEAIGFNEVLSVRSQSATVEAVYDSAYYAGTPALTRNRYGAGEVWYYGAAFSIAAVGAILDLLQLESPVVSWCAVPKQVELGVRMASDGSELVYLLNYAEEAMEIQLEHPCMELLTNEELHGTASIPAFGVMILERR</sequence>
<dbReference type="CDD" id="cd03143">
    <property type="entry name" value="A4_beta-galactosidase_middle_domain"/>
    <property type="match status" value="1"/>
</dbReference>
<dbReference type="Gene3D" id="3.40.50.880">
    <property type="match status" value="1"/>
</dbReference>
<feature type="binding site" evidence="10">
    <location>
        <position position="322"/>
    </location>
    <ligand>
        <name>substrate</name>
    </ligand>
</feature>
<dbReference type="GO" id="GO:0009341">
    <property type="term" value="C:beta-galactosidase complex"/>
    <property type="evidence" value="ECO:0007669"/>
    <property type="project" value="InterPro"/>
</dbReference>